<dbReference type="Gene3D" id="2.30.130.30">
    <property type="entry name" value="Hypothetical protein"/>
    <property type="match status" value="1"/>
</dbReference>
<comment type="catalytic activity">
    <reaction evidence="2">
        <text>N(4)-acetylcytosine + H2O = cytosine + acetate + H(+)</text>
        <dbReference type="Rhea" id="RHEA:62940"/>
        <dbReference type="ChEBI" id="CHEBI:15377"/>
        <dbReference type="ChEBI" id="CHEBI:15378"/>
        <dbReference type="ChEBI" id="CHEBI:16040"/>
        <dbReference type="ChEBI" id="CHEBI:30089"/>
        <dbReference type="ChEBI" id="CHEBI:146134"/>
        <dbReference type="EC" id="3.5.1.135"/>
    </reaction>
</comment>
<comment type="similarity">
    <text evidence="2">Belongs to the N(4)-acetylcytidine amidohydrolase family.</text>
</comment>
<dbReference type="PANTHER" id="PTHR38088">
    <property type="entry name" value="UCP029143 FAMILY PROTEIN"/>
    <property type="match status" value="1"/>
</dbReference>
<organism evidence="4 5">
    <name type="scientific">Escherichia coli</name>
    <dbReference type="NCBI Taxonomy" id="562"/>
    <lineage>
        <taxon>Bacteria</taxon>
        <taxon>Pseudomonadati</taxon>
        <taxon>Pseudomonadota</taxon>
        <taxon>Gammaproteobacteria</taxon>
        <taxon>Enterobacterales</taxon>
        <taxon>Enterobacteriaceae</taxon>
        <taxon>Escherichia</taxon>
    </lineage>
</organism>
<comment type="catalytic activity">
    <reaction evidence="2">
        <text>N(4)-acetyl-2'-deoxycytidine + H2O = 2'-deoxycytidine + acetate + H(+)</text>
        <dbReference type="Rhea" id="RHEA:62936"/>
        <dbReference type="ChEBI" id="CHEBI:15377"/>
        <dbReference type="ChEBI" id="CHEBI:15378"/>
        <dbReference type="ChEBI" id="CHEBI:15698"/>
        <dbReference type="ChEBI" id="CHEBI:30089"/>
        <dbReference type="ChEBI" id="CHEBI:146133"/>
        <dbReference type="EC" id="3.5.1.135"/>
    </reaction>
</comment>
<reference evidence="4 5" key="1">
    <citation type="submission" date="2018-06" db="EMBL/GenBank/DDBJ databases">
        <authorList>
            <consortium name="Pathogen Informatics"/>
            <person name="Doyle S."/>
        </authorList>
    </citation>
    <scope>NUCLEOTIDE SEQUENCE [LARGE SCALE GENOMIC DNA]</scope>
    <source>
        <strain evidence="4 5">NCTC9073</strain>
    </source>
</reference>
<dbReference type="Proteomes" id="UP000250780">
    <property type="component" value="Unassembled WGS sequence"/>
</dbReference>
<feature type="domain" description="ASCH" evidence="3">
    <location>
        <begin position="17"/>
        <end position="112"/>
    </location>
</feature>
<evidence type="ECO:0000259" key="3">
    <source>
        <dbReference type="SMART" id="SM01022"/>
    </source>
</evidence>
<dbReference type="AlphaFoldDB" id="A0A2X1NAD7"/>
<feature type="active site" description="Proton donor" evidence="2">
    <location>
        <position position="84"/>
    </location>
</feature>
<comment type="function">
    <text evidence="2">Catalyzes the hydrolysis of N(4)-acetylcytidine (ac4C).</text>
</comment>
<dbReference type="GO" id="GO:0016813">
    <property type="term" value="F:hydrolase activity, acting on carbon-nitrogen (but not peptide) bonds, in linear amidines"/>
    <property type="evidence" value="ECO:0007669"/>
    <property type="project" value="UniProtKB-UniRule"/>
</dbReference>
<sequence>MSQFLQEIVPCSQTTSLFFQRFQDDILAGRKTITIRDETESHFKTGDVLRVGRFEDDGYFCTIEVTATSTVTLDTLTEKHAEQENMTLTELKKVIADIYPGQTQFYVIEFKCL</sequence>
<dbReference type="PANTHER" id="PTHR38088:SF2">
    <property type="entry name" value="UCP029143 FAMILY PROTEIN"/>
    <property type="match status" value="1"/>
</dbReference>
<comment type="catalytic activity">
    <reaction evidence="2">
        <text>N(4)-acetylcytidine + H2O = cytidine + acetate + H(+)</text>
        <dbReference type="Rhea" id="RHEA:62932"/>
        <dbReference type="ChEBI" id="CHEBI:15377"/>
        <dbReference type="ChEBI" id="CHEBI:15378"/>
        <dbReference type="ChEBI" id="CHEBI:17562"/>
        <dbReference type="ChEBI" id="CHEBI:30089"/>
        <dbReference type="ChEBI" id="CHEBI:70989"/>
        <dbReference type="EC" id="3.5.1.135"/>
    </reaction>
</comment>
<dbReference type="EMBL" id="UASD01000009">
    <property type="protein sequence ID" value="SPX17280.1"/>
    <property type="molecule type" value="Genomic_DNA"/>
</dbReference>
<dbReference type="SMART" id="SM01022">
    <property type="entry name" value="ASCH"/>
    <property type="match status" value="1"/>
</dbReference>
<evidence type="ECO:0000313" key="4">
    <source>
        <dbReference type="EMBL" id="SPX17280.1"/>
    </source>
</evidence>
<feature type="active site" description="Nucleophile" evidence="2">
    <location>
        <position position="34"/>
    </location>
</feature>
<evidence type="ECO:0000256" key="2">
    <source>
        <dbReference type="HAMAP-Rule" id="MF_00684"/>
    </source>
</evidence>
<dbReference type="SUPFAM" id="SSF88697">
    <property type="entry name" value="PUA domain-like"/>
    <property type="match status" value="1"/>
</dbReference>
<keyword evidence="1 2" id="KW-0378">Hydrolase</keyword>
<dbReference type="InterPro" id="IPR008314">
    <property type="entry name" value="AC4CH"/>
</dbReference>
<dbReference type="EC" id="3.5.1.135" evidence="2"/>
<name>A0A2X1NAD7_ECOLX</name>
<feature type="active site" description="Proton acceptor" evidence="2">
    <location>
        <position position="31"/>
    </location>
</feature>
<evidence type="ECO:0000313" key="5">
    <source>
        <dbReference type="Proteomes" id="UP000250780"/>
    </source>
</evidence>
<evidence type="ECO:0000256" key="1">
    <source>
        <dbReference type="ARBA" id="ARBA00022801"/>
    </source>
</evidence>
<dbReference type="GO" id="GO:0005829">
    <property type="term" value="C:cytosol"/>
    <property type="evidence" value="ECO:0007669"/>
    <property type="project" value="TreeGrafter"/>
</dbReference>
<dbReference type="InterPro" id="IPR015947">
    <property type="entry name" value="PUA-like_sf"/>
</dbReference>
<gene>
    <name evidence="4" type="primary">yqfB</name>
    <name evidence="4" type="ORF">NCTC9073_05094</name>
</gene>
<protein>
    <recommendedName>
        <fullName evidence="2">N(4)-acetylcytidine amidohydrolase</fullName>
        <shortName evidence="2">ac4C amidohydrolase</shortName>
        <ecNumber evidence="2">3.5.1.135</ecNumber>
    </recommendedName>
</protein>
<dbReference type="InterPro" id="IPR007374">
    <property type="entry name" value="ASCH_domain"/>
</dbReference>
<proteinExistence type="inferred from homology"/>
<dbReference type="PIRSF" id="PIRSF029143">
    <property type="entry name" value="UCP029143"/>
    <property type="match status" value="1"/>
</dbReference>
<dbReference type="Pfam" id="PF04266">
    <property type="entry name" value="ASCH"/>
    <property type="match status" value="1"/>
</dbReference>
<dbReference type="CDD" id="cd06552">
    <property type="entry name" value="ASCH_yqfb_like"/>
    <property type="match status" value="1"/>
</dbReference>
<dbReference type="FunFam" id="2.30.130.30:FF:000001">
    <property type="entry name" value="UPF0267 protein YqfB"/>
    <property type="match status" value="1"/>
</dbReference>
<dbReference type="NCBIfam" id="NF003443">
    <property type="entry name" value="PRK04980.1"/>
    <property type="match status" value="1"/>
</dbReference>
<dbReference type="HAMAP" id="MF_00684">
    <property type="entry name" value="ac4C_amidohydr"/>
    <property type="match status" value="1"/>
</dbReference>
<accession>A0A2X1NAD7</accession>